<evidence type="ECO:0000256" key="1">
    <source>
        <dbReference type="SAM" id="Phobius"/>
    </source>
</evidence>
<evidence type="ECO:0000313" key="3">
    <source>
        <dbReference type="Proteomes" id="UP000184442"/>
    </source>
</evidence>
<reference evidence="2 3" key="1">
    <citation type="submission" date="2016-11" db="EMBL/GenBank/DDBJ databases">
        <authorList>
            <person name="Jaros S."/>
            <person name="Januszkiewicz K."/>
            <person name="Wedrychowicz H."/>
        </authorList>
    </citation>
    <scope>NUCLEOTIDE SEQUENCE [LARGE SCALE GENOMIC DNA]</scope>
    <source>
        <strain evidence="2 3">DSM 19022</strain>
    </source>
</reference>
<sequence length="60" mass="7047">MARRKREPMSEGENIIAAFMVILSRVFRKFNFSHLEDVGYPTIISSFSIAFIFSRCFILR</sequence>
<keyword evidence="1" id="KW-0812">Transmembrane</keyword>
<protein>
    <submittedName>
        <fullName evidence="2">Uncharacterized protein</fullName>
    </submittedName>
</protein>
<name>A0A1M6IRH9_9FIRM</name>
<keyword evidence="3" id="KW-1185">Reference proteome</keyword>
<dbReference type="AlphaFoldDB" id="A0A1M6IRH9"/>
<organism evidence="2 3">
    <name type="scientific">Lutispora thermophila DSM 19022</name>
    <dbReference type="NCBI Taxonomy" id="1122184"/>
    <lineage>
        <taxon>Bacteria</taxon>
        <taxon>Bacillati</taxon>
        <taxon>Bacillota</taxon>
        <taxon>Clostridia</taxon>
        <taxon>Lutisporales</taxon>
        <taxon>Lutisporaceae</taxon>
        <taxon>Lutispora</taxon>
    </lineage>
</organism>
<keyword evidence="1" id="KW-0472">Membrane</keyword>
<proteinExistence type="predicted"/>
<evidence type="ECO:0000313" key="2">
    <source>
        <dbReference type="EMBL" id="SHJ37106.1"/>
    </source>
</evidence>
<accession>A0A1M6IRH9</accession>
<feature type="transmembrane region" description="Helical" evidence="1">
    <location>
        <begin position="38"/>
        <end position="58"/>
    </location>
</feature>
<dbReference type="Proteomes" id="UP000184442">
    <property type="component" value="Unassembled WGS sequence"/>
</dbReference>
<gene>
    <name evidence="2" type="ORF">SAMN02745176_03371</name>
</gene>
<keyword evidence="1" id="KW-1133">Transmembrane helix</keyword>
<dbReference type="EMBL" id="FQZS01000037">
    <property type="protein sequence ID" value="SHJ37106.1"/>
    <property type="molecule type" value="Genomic_DNA"/>
</dbReference>